<reference evidence="3" key="1">
    <citation type="journal article" date="2023" name="Commun. Biol.">
        <title>Genome analysis of Parmales, the sister group of diatoms, reveals the evolutionary specialization of diatoms from phago-mixotrophs to photoautotrophs.</title>
        <authorList>
            <person name="Ban H."/>
            <person name="Sato S."/>
            <person name="Yoshikawa S."/>
            <person name="Yamada K."/>
            <person name="Nakamura Y."/>
            <person name="Ichinomiya M."/>
            <person name="Sato N."/>
            <person name="Blanc-Mathieu R."/>
            <person name="Endo H."/>
            <person name="Kuwata A."/>
            <person name="Ogata H."/>
        </authorList>
    </citation>
    <scope>NUCLEOTIDE SEQUENCE [LARGE SCALE GENOMIC DNA]</scope>
    <source>
        <strain evidence="3">NIES 3700</strain>
    </source>
</reference>
<sequence length="197" mass="20738">MADVFDVDSILAIETAASKKGEEAGIVEGNAAAQTDGRNLGIMKAWEVGIEIGFYSGACKYLLENLPASMELEKQNKLQTMCESVISMCGEFPRINDSGGVQGNSSNSGGRGGGNESNHDDNNNDSGSGREAGEATHKLQLVRSKFKVICRRVKLKSPLGLKEIFGEGSGARQAPEGTPDGLANLAAVNENAEGELF</sequence>
<protein>
    <recommendedName>
        <fullName evidence="4">Essential protein Yae1 N-terminal domain-containing protein</fullName>
    </recommendedName>
</protein>
<dbReference type="InterPro" id="IPR052436">
    <property type="entry name" value="LTO1_adapter"/>
</dbReference>
<feature type="region of interest" description="Disordered" evidence="1">
    <location>
        <begin position="97"/>
        <end position="136"/>
    </location>
</feature>
<dbReference type="PANTHER" id="PTHR28532">
    <property type="entry name" value="GEO13458P1"/>
    <property type="match status" value="1"/>
</dbReference>
<evidence type="ECO:0000313" key="2">
    <source>
        <dbReference type="EMBL" id="GMI02490.1"/>
    </source>
</evidence>
<dbReference type="AlphaFoldDB" id="A0A9W7CB47"/>
<proteinExistence type="predicted"/>
<evidence type="ECO:0000313" key="3">
    <source>
        <dbReference type="Proteomes" id="UP001165122"/>
    </source>
</evidence>
<gene>
    <name evidence="2" type="ORF">TrLO_g52</name>
</gene>
<dbReference type="EMBL" id="BRXW01000044">
    <property type="protein sequence ID" value="GMI02490.1"/>
    <property type="molecule type" value="Genomic_DNA"/>
</dbReference>
<name>A0A9W7CB47_9STRA</name>
<dbReference type="OrthoDB" id="48036at2759"/>
<comment type="caution">
    <text evidence="2">The sequence shown here is derived from an EMBL/GenBank/DDBJ whole genome shotgun (WGS) entry which is preliminary data.</text>
</comment>
<evidence type="ECO:0000256" key="1">
    <source>
        <dbReference type="SAM" id="MobiDB-lite"/>
    </source>
</evidence>
<dbReference type="PANTHER" id="PTHR28532:SF1">
    <property type="entry name" value="ORAL CANCER OVEREXPRESSED 1"/>
    <property type="match status" value="1"/>
</dbReference>
<dbReference type="Proteomes" id="UP001165122">
    <property type="component" value="Unassembled WGS sequence"/>
</dbReference>
<evidence type="ECO:0008006" key="4">
    <source>
        <dbReference type="Google" id="ProtNLM"/>
    </source>
</evidence>
<keyword evidence="3" id="KW-1185">Reference proteome</keyword>
<feature type="compositionally biased region" description="Low complexity" evidence="1">
    <location>
        <begin position="97"/>
        <end position="108"/>
    </location>
</feature>
<accession>A0A9W7CB47</accession>
<organism evidence="2 3">
    <name type="scientific">Triparma laevis f. longispina</name>
    <dbReference type="NCBI Taxonomy" id="1714387"/>
    <lineage>
        <taxon>Eukaryota</taxon>
        <taxon>Sar</taxon>
        <taxon>Stramenopiles</taxon>
        <taxon>Ochrophyta</taxon>
        <taxon>Bolidophyceae</taxon>
        <taxon>Parmales</taxon>
        <taxon>Triparmaceae</taxon>
        <taxon>Triparma</taxon>
    </lineage>
</organism>